<reference evidence="1 2" key="1">
    <citation type="submission" date="2024-02" db="EMBL/GenBank/DDBJ databases">
        <title>Chromosome-scale genome assembly of the rough periwinkle Littorina saxatilis.</title>
        <authorList>
            <person name="De Jode A."/>
            <person name="Faria R."/>
            <person name="Formenti G."/>
            <person name="Sims Y."/>
            <person name="Smith T.P."/>
            <person name="Tracey A."/>
            <person name="Wood J.M.D."/>
            <person name="Zagrodzka Z.B."/>
            <person name="Johannesson K."/>
            <person name="Butlin R.K."/>
            <person name="Leder E.H."/>
        </authorList>
    </citation>
    <scope>NUCLEOTIDE SEQUENCE [LARGE SCALE GENOMIC DNA]</scope>
    <source>
        <strain evidence="1">Snail1</strain>
        <tissue evidence="1">Muscle</tissue>
    </source>
</reference>
<proteinExistence type="predicted"/>
<dbReference type="Proteomes" id="UP001374579">
    <property type="component" value="Unassembled WGS sequence"/>
</dbReference>
<dbReference type="EMBL" id="JBAMIC010000007">
    <property type="protein sequence ID" value="KAK7106028.1"/>
    <property type="molecule type" value="Genomic_DNA"/>
</dbReference>
<sequence>MELLHSEIAEKLKTTTDRLRLDAEDHNSSPDTSESAVSSEISFLCSHIQDLCDDMLVSTRTFLLCAFHLNTHEQLTSQCTRTETEHMVHDVMVLLQLTSLEAWQSVQRLDEMRYQLCVGGTSEEGPRLEEVISLVQTFLEIS</sequence>
<accession>A0AAN9BH70</accession>
<organism evidence="1 2">
    <name type="scientific">Littorina saxatilis</name>
    <dbReference type="NCBI Taxonomy" id="31220"/>
    <lineage>
        <taxon>Eukaryota</taxon>
        <taxon>Metazoa</taxon>
        <taxon>Spiralia</taxon>
        <taxon>Lophotrochozoa</taxon>
        <taxon>Mollusca</taxon>
        <taxon>Gastropoda</taxon>
        <taxon>Caenogastropoda</taxon>
        <taxon>Littorinimorpha</taxon>
        <taxon>Littorinoidea</taxon>
        <taxon>Littorinidae</taxon>
        <taxon>Littorina</taxon>
    </lineage>
</organism>
<evidence type="ECO:0000313" key="2">
    <source>
        <dbReference type="Proteomes" id="UP001374579"/>
    </source>
</evidence>
<protein>
    <submittedName>
        <fullName evidence="1">Uncharacterized protein</fullName>
    </submittedName>
</protein>
<keyword evidence="2" id="KW-1185">Reference proteome</keyword>
<gene>
    <name evidence="1" type="ORF">V1264_017333</name>
</gene>
<name>A0AAN9BH70_9CAEN</name>
<comment type="caution">
    <text evidence="1">The sequence shown here is derived from an EMBL/GenBank/DDBJ whole genome shotgun (WGS) entry which is preliminary data.</text>
</comment>
<evidence type="ECO:0000313" key="1">
    <source>
        <dbReference type="EMBL" id="KAK7106028.1"/>
    </source>
</evidence>
<dbReference type="AlphaFoldDB" id="A0AAN9BH70"/>